<dbReference type="GO" id="GO:0003743">
    <property type="term" value="F:translation initiation factor activity"/>
    <property type="evidence" value="ECO:0007669"/>
    <property type="project" value="UniProtKB-UniRule"/>
</dbReference>
<dbReference type="InterPro" id="IPR023115">
    <property type="entry name" value="TIF_IF2_dom3"/>
</dbReference>
<dbReference type="InterPro" id="IPR027417">
    <property type="entry name" value="P-loop_NTPase"/>
</dbReference>
<dbReference type="Gene3D" id="2.40.30.10">
    <property type="entry name" value="Translation factors"/>
    <property type="match status" value="2"/>
</dbReference>
<dbReference type="PANTHER" id="PTHR43381">
    <property type="entry name" value="TRANSLATION INITIATION FACTOR IF-2-RELATED"/>
    <property type="match status" value="1"/>
</dbReference>
<dbReference type="GO" id="GO:0005525">
    <property type="term" value="F:GTP binding"/>
    <property type="evidence" value="ECO:0007669"/>
    <property type="project" value="UniProtKB-KW"/>
</dbReference>
<accession>A0A8J3DHV6</accession>
<dbReference type="FunFam" id="2.40.30.10:FF:000008">
    <property type="entry name" value="Translation initiation factor IF-2"/>
    <property type="match status" value="1"/>
</dbReference>
<dbReference type="GO" id="GO:0005737">
    <property type="term" value="C:cytoplasm"/>
    <property type="evidence" value="ECO:0007669"/>
    <property type="project" value="UniProtKB-SubCell"/>
</dbReference>
<keyword evidence="3 7" id="KW-0396">Initiation factor</keyword>
<comment type="function">
    <text evidence="7 8">One of the essential components for the initiation of protein synthesis. Protects formylmethionyl-tRNA from spontaneous hydrolysis and promotes its binding to the 30S ribosomal subunits. Also involved in the hydrolysis of GTP during the formation of the 70S ribosomal complex.</text>
</comment>
<dbReference type="GO" id="GO:0003924">
    <property type="term" value="F:GTPase activity"/>
    <property type="evidence" value="ECO:0007669"/>
    <property type="project" value="UniProtKB-UniRule"/>
</dbReference>
<dbReference type="Pfam" id="PF11987">
    <property type="entry name" value="IF-2"/>
    <property type="match status" value="1"/>
</dbReference>
<feature type="coiled-coil region" evidence="9">
    <location>
        <begin position="582"/>
        <end position="609"/>
    </location>
</feature>
<dbReference type="FunFam" id="3.40.50.10050:FF:000001">
    <property type="entry name" value="Translation initiation factor IF-2"/>
    <property type="match status" value="1"/>
</dbReference>
<reference evidence="12" key="2">
    <citation type="submission" date="2020-09" db="EMBL/GenBank/DDBJ databases">
        <authorList>
            <person name="Sun Q."/>
            <person name="Kim S."/>
        </authorList>
    </citation>
    <scope>NUCLEOTIDE SEQUENCE</scope>
    <source>
        <strain evidence="12">KCTC 12870</strain>
    </source>
</reference>
<dbReference type="InterPro" id="IPR006847">
    <property type="entry name" value="IF2_N"/>
</dbReference>
<feature type="region of interest" description="G-domain" evidence="7">
    <location>
        <begin position="330"/>
        <end position="478"/>
    </location>
</feature>
<dbReference type="InterPro" id="IPR036925">
    <property type="entry name" value="TIF_IF2_dom3_sf"/>
</dbReference>
<dbReference type="CDD" id="cd03702">
    <property type="entry name" value="IF2_mtIF2_II"/>
    <property type="match status" value="1"/>
</dbReference>
<dbReference type="Proteomes" id="UP000642829">
    <property type="component" value="Unassembled WGS sequence"/>
</dbReference>
<feature type="compositionally biased region" description="Low complexity" evidence="10">
    <location>
        <begin position="133"/>
        <end position="153"/>
    </location>
</feature>
<proteinExistence type="inferred from homology"/>
<organism evidence="12 13">
    <name type="scientific">Cerasicoccus arenae</name>
    <dbReference type="NCBI Taxonomy" id="424488"/>
    <lineage>
        <taxon>Bacteria</taxon>
        <taxon>Pseudomonadati</taxon>
        <taxon>Verrucomicrobiota</taxon>
        <taxon>Opitutia</taxon>
        <taxon>Puniceicoccales</taxon>
        <taxon>Cerasicoccaceae</taxon>
        <taxon>Cerasicoccus</taxon>
    </lineage>
</organism>
<dbReference type="SUPFAM" id="SSF52540">
    <property type="entry name" value="P-loop containing nucleoside triphosphate hydrolases"/>
    <property type="match status" value="1"/>
</dbReference>
<evidence type="ECO:0000313" key="13">
    <source>
        <dbReference type="Proteomes" id="UP000642829"/>
    </source>
</evidence>
<dbReference type="Pfam" id="PF04760">
    <property type="entry name" value="IF2_N"/>
    <property type="match status" value="2"/>
</dbReference>
<dbReference type="Gene3D" id="3.40.50.300">
    <property type="entry name" value="P-loop containing nucleotide triphosphate hydrolases"/>
    <property type="match status" value="1"/>
</dbReference>
<keyword evidence="7" id="KW-0963">Cytoplasm</keyword>
<comment type="caution">
    <text evidence="12">The sequence shown here is derived from an EMBL/GenBank/DDBJ whole genome shotgun (WGS) entry which is preliminary data.</text>
</comment>
<dbReference type="HAMAP" id="MF_00100_B">
    <property type="entry name" value="IF_2_B"/>
    <property type="match status" value="1"/>
</dbReference>
<dbReference type="RefSeq" id="WP_189516311.1">
    <property type="nucleotide sequence ID" value="NZ_BMXG01000020.1"/>
</dbReference>
<evidence type="ECO:0000259" key="11">
    <source>
        <dbReference type="PROSITE" id="PS51722"/>
    </source>
</evidence>
<dbReference type="FunFam" id="2.40.30.10:FF:000007">
    <property type="entry name" value="Translation initiation factor IF-2"/>
    <property type="match status" value="1"/>
</dbReference>
<evidence type="ECO:0000256" key="8">
    <source>
        <dbReference type="RuleBase" id="RU000644"/>
    </source>
</evidence>
<dbReference type="PROSITE" id="PS01176">
    <property type="entry name" value="IF2"/>
    <property type="match status" value="1"/>
</dbReference>
<reference evidence="12" key="1">
    <citation type="journal article" date="2014" name="Int. J. Syst. Evol. Microbiol.">
        <title>Complete genome sequence of Corynebacterium casei LMG S-19264T (=DSM 44701T), isolated from a smear-ripened cheese.</title>
        <authorList>
            <consortium name="US DOE Joint Genome Institute (JGI-PGF)"/>
            <person name="Walter F."/>
            <person name="Albersmeier A."/>
            <person name="Kalinowski J."/>
            <person name="Ruckert C."/>
        </authorList>
    </citation>
    <scope>NUCLEOTIDE SEQUENCE</scope>
    <source>
        <strain evidence="12">KCTC 12870</strain>
    </source>
</reference>
<gene>
    <name evidence="7" type="primary">infB</name>
    <name evidence="12" type="ORF">GCM10007047_27970</name>
</gene>
<dbReference type="EMBL" id="BMXG01000020">
    <property type="protein sequence ID" value="GHC09103.1"/>
    <property type="molecule type" value="Genomic_DNA"/>
</dbReference>
<evidence type="ECO:0000256" key="1">
    <source>
        <dbReference type="ARBA" id="ARBA00007733"/>
    </source>
</evidence>
<keyword evidence="9" id="KW-0175">Coiled coil</keyword>
<evidence type="ECO:0000256" key="3">
    <source>
        <dbReference type="ARBA" id="ARBA00022540"/>
    </source>
</evidence>
<keyword evidence="13" id="KW-1185">Reference proteome</keyword>
<feature type="compositionally biased region" description="Basic and acidic residues" evidence="10">
    <location>
        <begin position="87"/>
        <end position="120"/>
    </location>
</feature>
<dbReference type="InterPro" id="IPR000795">
    <property type="entry name" value="T_Tr_GTP-bd_dom"/>
</dbReference>
<keyword evidence="6 7" id="KW-0342">GTP-binding</keyword>
<evidence type="ECO:0000256" key="2">
    <source>
        <dbReference type="ARBA" id="ARBA00020675"/>
    </source>
</evidence>
<dbReference type="CDD" id="cd03692">
    <property type="entry name" value="mtIF2_IVc"/>
    <property type="match status" value="1"/>
</dbReference>
<dbReference type="PANTHER" id="PTHR43381:SF4">
    <property type="entry name" value="EUKARYOTIC TRANSLATION INITIATION FACTOR 5B"/>
    <property type="match status" value="1"/>
</dbReference>
<dbReference type="CDD" id="cd01887">
    <property type="entry name" value="IF2_eIF5B"/>
    <property type="match status" value="1"/>
</dbReference>
<dbReference type="PROSITE" id="PS51722">
    <property type="entry name" value="G_TR_2"/>
    <property type="match status" value="1"/>
</dbReference>
<feature type="binding site" evidence="7">
    <location>
        <begin position="336"/>
        <end position="343"/>
    </location>
    <ligand>
        <name>GTP</name>
        <dbReference type="ChEBI" id="CHEBI:37565"/>
    </ligand>
</feature>
<dbReference type="InterPro" id="IPR015760">
    <property type="entry name" value="TIF_IF2"/>
</dbReference>
<comment type="similarity">
    <text evidence="1 7 8">Belongs to the TRAFAC class translation factor GTPase superfamily. Classic translation factor GTPase family. IF-2 subfamily.</text>
</comment>
<dbReference type="InterPro" id="IPR053905">
    <property type="entry name" value="EF-G-like_DII"/>
</dbReference>
<feature type="region of interest" description="Disordered" evidence="10">
    <location>
        <begin position="52"/>
        <end position="228"/>
    </location>
</feature>
<keyword evidence="5 7" id="KW-0648">Protein biosynthesis</keyword>
<dbReference type="SUPFAM" id="SSF52156">
    <property type="entry name" value="Initiation factor IF2/eIF5b, domain 3"/>
    <property type="match status" value="1"/>
</dbReference>
<dbReference type="Gene3D" id="1.10.10.2480">
    <property type="match status" value="1"/>
</dbReference>
<evidence type="ECO:0000256" key="5">
    <source>
        <dbReference type="ARBA" id="ARBA00022917"/>
    </source>
</evidence>
<dbReference type="SUPFAM" id="SSF50447">
    <property type="entry name" value="Translation proteins"/>
    <property type="match status" value="2"/>
</dbReference>
<keyword evidence="4 7" id="KW-0547">Nucleotide-binding</keyword>
<dbReference type="InterPro" id="IPR005225">
    <property type="entry name" value="Small_GTP-bd"/>
</dbReference>
<dbReference type="NCBIfam" id="TIGR00231">
    <property type="entry name" value="small_GTP"/>
    <property type="match status" value="1"/>
</dbReference>
<dbReference type="FunFam" id="3.40.50.300:FF:000019">
    <property type="entry name" value="Translation initiation factor IF-2"/>
    <property type="match status" value="1"/>
</dbReference>
<evidence type="ECO:0000256" key="9">
    <source>
        <dbReference type="SAM" id="Coils"/>
    </source>
</evidence>
<dbReference type="InterPro" id="IPR000178">
    <property type="entry name" value="TF_IF2_bacterial-like"/>
</dbReference>
<dbReference type="Pfam" id="PF00009">
    <property type="entry name" value="GTP_EFTU"/>
    <property type="match status" value="1"/>
</dbReference>
<evidence type="ECO:0000313" key="12">
    <source>
        <dbReference type="EMBL" id="GHC09103.1"/>
    </source>
</evidence>
<name>A0A8J3DHV6_9BACT</name>
<dbReference type="Gene3D" id="3.40.50.10050">
    <property type="entry name" value="Translation initiation factor IF- 2, domain 3"/>
    <property type="match status" value="1"/>
</dbReference>
<evidence type="ECO:0000256" key="10">
    <source>
        <dbReference type="SAM" id="MobiDB-lite"/>
    </source>
</evidence>
<feature type="binding site" evidence="7">
    <location>
        <begin position="436"/>
        <end position="439"/>
    </location>
    <ligand>
        <name>GTP</name>
        <dbReference type="ChEBI" id="CHEBI:37565"/>
    </ligand>
</feature>
<feature type="binding site" evidence="7">
    <location>
        <begin position="382"/>
        <end position="386"/>
    </location>
    <ligand>
        <name>GTP</name>
        <dbReference type="ChEBI" id="CHEBI:37565"/>
    </ligand>
</feature>
<feature type="domain" description="Tr-type G" evidence="11">
    <location>
        <begin position="327"/>
        <end position="496"/>
    </location>
</feature>
<dbReference type="NCBIfam" id="TIGR00487">
    <property type="entry name" value="IF-2"/>
    <property type="match status" value="1"/>
</dbReference>
<sequence length="830" mass="90261">MSRRIYEISRELGMENKEVMDILRERGFEVKSASSTIDNISADAFLEEFRSKTEAAPPSVEETAPAPKPAPAEPVRPNIPSGAIVKSKADIDRERQAKESAEQKAREDEIARRRVEREALQPKPTQPQAQADMSKSPKMPTMPTMPSTKSPGMPSMPRPSAPVAPAEPEAPAPAPKMSMPTPVRPKEDRGPQVTLPPKTPPAPSIPSREETKKVSIGATQQAKPASVDEGKVVEQDGVKIIQVKPPIVVRDFAGLIGMKPFKLISELMDAGIFAGMNQTIEEDVAGRLAAKYGFQLEIRHRGEEQAVAKAKEKKIELAEDDPSLLSPRAPVVCVLGHVDHGKTTLLDSIRKANVVSGEAGGITQHIGAYQVEQNGHKLTFIDTPGHAAFSKMRERGANVTDIAILVVAADDGFMPQTDEALKFAQNAGVPIVVAINKMDAKGANIERVKQQMQERNIASEDWGGETLCSAVSAINNEGISELLEQVLLQAEVLELKANHSCDAQGIIVESQVEQGRGSTATVIVQKGTLKPGSALVCGDNYCKVRAMLDENGQKVKSAPPSTPVRIMGWSDAPDSGSYFLEVKNDKVARRIAEENAEEMRQELLSKQVKDNAPMDLDQFLGLIDEKQQKTLSVIVKADVHGSMEAVIGMLESIKSDKVSLRVIVSDVGLVSKNDVVLASSSKATIVAFNTRMENGVQALAKHDDVHIVHHNIIYELVDQVRDAMAELLEPEYRENKLGAAEVRAVFPVAKGFAAGCMVTEGILKRDAFARLLRKDVVVHEGRIGTLKRFKDDAQEVRAGYECGAALTGCNSYEEKDIIEAFEIVEFRPKL</sequence>
<dbReference type="InterPro" id="IPR044145">
    <property type="entry name" value="IF2_II"/>
</dbReference>
<evidence type="ECO:0000256" key="4">
    <source>
        <dbReference type="ARBA" id="ARBA00022741"/>
    </source>
</evidence>
<dbReference type="InterPro" id="IPR009000">
    <property type="entry name" value="Transl_B-barrel_sf"/>
</dbReference>
<evidence type="ECO:0000256" key="7">
    <source>
        <dbReference type="HAMAP-Rule" id="MF_00100"/>
    </source>
</evidence>
<protein>
    <recommendedName>
        <fullName evidence="2 7">Translation initiation factor IF-2</fullName>
    </recommendedName>
</protein>
<dbReference type="AlphaFoldDB" id="A0A8J3DHV6"/>
<dbReference type="Pfam" id="PF22042">
    <property type="entry name" value="EF-G_D2"/>
    <property type="match status" value="1"/>
</dbReference>
<comment type="subcellular location">
    <subcellularLocation>
        <location evidence="7">Cytoplasm</location>
    </subcellularLocation>
</comment>
<evidence type="ECO:0000256" key="6">
    <source>
        <dbReference type="ARBA" id="ARBA00023134"/>
    </source>
</evidence>